<keyword evidence="2" id="KW-1185">Reference proteome</keyword>
<evidence type="ECO:0000313" key="1">
    <source>
        <dbReference type="EMBL" id="AZQ41967.1"/>
    </source>
</evidence>
<dbReference type="KEGG" id="spei:EHW89_05645"/>
<organism evidence="1 2">
    <name type="scientific">Streptococcus periodonticum</name>
    <dbReference type="NCBI Taxonomy" id="2490633"/>
    <lineage>
        <taxon>Bacteria</taxon>
        <taxon>Bacillati</taxon>
        <taxon>Bacillota</taxon>
        <taxon>Bacilli</taxon>
        <taxon>Lactobacillales</taxon>
        <taxon>Streptococcaceae</taxon>
        <taxon>Streptococcus</taxon>
    </lineage>
</organism>
<reference evidence="2" key="1">
    <citation type="submission" date="2018-12" db="EMBL/GenBank/DDBJ databases">
        <title>Genome sequencing of Streptococcus sp. KCOM 2412 (= ChDC F135).</title>
        <authorList>
            <person name="Kook J.-K."/>
            <person name="Park S.-N."/>
            <person name="Lim Y.K."/>
        </authorList>
    </citation>
    <scope>NUCLEOTIDE SEQUENCE [LARGE SCALE GENOMIC DNA]</scope>
    <source>
        <strain evidence="2">KCOM 2412</strain>
    </source>
</reference>
<dbReference type="EMBL" id="CP034543">
    <property type="protein sequence ID" value="AZQ41967.1"/>
    <property type="molecule type" value="Genomic_DNA"/>
</dbReference>
<evidence type="ECO:0008006" key="3">
    <source>
        <dbReference type="Google" id="ProtNLM"/>
    </source>
</evidence>
<evidence type="ECO:0000313" key="2">
    <source>
        <dbReference type="Proteomes" id="UP000272924"/>
    </source>
</evidence>
<dbReference type="PROSITE" id="PS51257">
    <property type="entry name" value="PROKAR_LIPOPROTEIN"/>
    <property type="match status" value="1"/>
</dbReference>
<dbReference type="RefSeq" id="WP_037596739.1">
    <property type="nucleotide sequence ID" value="NZ_CP034543.1"/>
</dbReference>
<dbReference type="AlphaFoldDB" id="A0A3Q9F340"/>
<accession>A0A3Q9F340</accession>
<dbReference type="Proteomes" id="UP000272924">
    <property type="component" value="Chromosome"/>
</dbReference>
<name>A0A3Q9F340_9STRE</name>
<protein>
    <recommendedName>
        <fullName evidence="3">Prophage pi2 protein 38</fullName>
    </recommendedName>
</protein>
<sequence length="105" mass="12280">MKKDEWFPFLSSLGLSCAYHHFEEGHSPAPPFLVYWFPASQNYGADNLAYHKGSQVRLELYTEKKDLGLEEKIEAALDSHSLFFDKEETYLDTEKLYQVIYHLSQ</sequence>
<gene>
    <name evidence="1" type="ORF">EHW89_05645</name>
</gene>
<proteinExistence type="predicted"/>